<dbReference type="PANTHER" id="PTHR46910">
    <property type="entry name" value="TRANSCRIPTION FACTOR PDR1"/>
    <property type="match status" value="1"/>
</dbReference>
<evidence type="ECO:0000256" key="6">
    <source>
        <dbReference type="SAM" id="MobiDB-lite"/>
    </source>
</evidence>
<dbReference type="AlphaFoldDB" id="L2G2Z0"/>
<feature type="compositionally biased region" description="Polar residues" evidence="6">
    <location>
        <begin position="1"/>
        <end position="13"/>
    </location>
</feature>
<gene>
    <name evidence="8" type="ORF">CGGC5_7204</name>
</gene>
<dbReference type="EMBL" id="KB020683">
    <property type="protein sequence ID" value="ELA32755.1"/>
    <property type="molecule type" value="Genomic_DNA"/>
</dbReference>
<dbReference type="GO" id="GO:0003677">
    <property type="term" value="F:DNA binding"/>
    <property type="evidence" value="ECO:0007669"/>
    <property type="project" value="UniProtKB-KW"/>
</dbReference>
<evidence type="ECO:0000256" key="4">
    <source>
        <dbReference type="ARBA" id="ARBA00023163"/>
    </source>
</evidence>
<keyword evidence="3" id="KW-0238">DNA-binding</keyword>
<protein>
    <submittedName>
        <fullName evidence="8">Fungal specific transcription factor domain containing protein</fullName>
    </submittedName>
</protein>
<evidence type="ECO:0000256" key="5">
    <source>
        <dbReference type="ARBA" id="ARBA00023242"/>
    </source>
</evidence>
<proteinExistence type="predicted"/>
<evidence type="ECO:0000256" key="2">
    <source>
        <dbReference type="ARBA" id="ARBA00023015"/>
    </source>
</evidence>
<keyword evidence="5" id="KW-0539">Nucleus</keyword>
<sequence length="642" mass="70816">MLRANSYQQTTLPPGNKPQLPPMRRQSLISRLPPLVNIKLYVDRALTRARRPPTANSKNSEDLVFVPRNGIFGGRNSLTFFSDSRLLSLSTRLRNNKVNELVGRISTIVNGRLRRADSPAECHSLSRLPTAPKHHLYFERVHPVFPFLDKALFEATVNGPNFLTLLERSKPWSCLYHTILALGSQYADGGTFEAGKGESWRLFSVALGGFSDLLLLPDSLTILQALTAMSVYGLGICGLAVEPVIMSEAARRAQIMSTNNFTGTAAVAYQKAFWILYTIEKITSFHFGRSSSFVDSDIFCPIPLVPEATVGDFNWFLHFIRFGRLLSRAYTSLFSVGVSGNSNSYYLDVISQLTDELEEWRSSLPDNGFKPDGLVRPQVLLTPLARALSLIVHYLYSSLLLTLSRTTLVYLPSTEDASVLARKNSMKAILGASRSILELTTMIEVEPYTVTWVIAGIPITALFVLFDIVVHDPRQPEVASNLALLDMAAGHFSRIEYASGGTLPGSLIAEFAKIARDYVNEIQHGDIRISGLARSSTATQDLGTFLARPPSSRNNMKPMEMTLDLSNTMPGDAFTTTAMTMPSSFADFSFDNGLDQVSPGALMGTDVMGIFSYFLPDLDPMFYQGLSAEYDFSQGGPVNMDK</sequence>
<dbReference type="InterPro" id="IPR007219">
    <property type="entry name" value="XnlR_reg_dom"/>
</dbReference>
<evidence type="ECO:0000259" key="7">
    <source>
        <dbReference type="Pfam" id="PF04082"/>
    </source>
</evidence>
<dbReference type="GO" id="GO:0003700">
    <property type="term" value="F:DNA-binding transcription factor activity"/>
    <property type="evidence" value="ECO:0007669"/>
    <property type="project" value="InterPro"/>
</dbReference>
<dbReference type="GO" id="GO:0008270">
    <property type="term" value="F:zinc ion binding"/>
    <property type="evidence" value="ECO:0007669"/>
    <property type="project" value="InterPro"/>
</dbReference>
<dbReference type="InterPro" id="IPR050987">
    <property type="entry name" value="AtrR-like"/>
</dbReference>
<keyword evidence="2" id="KW-0805">Transcription regulation</keyword>
<organism evidence="8">
    <name type="scientific">Colletotrichum fructicola (strain Nara gc5)</name>
    <name type="common">Anthracnose fungus</name>
    <name type="synonym">Colletotrichum gloeosporioides (strain Nara gc5)</name>
    <dbReference type="NCBI Taxonomy" id="1213859"/>
    <lineage>
        <taxon>Eukaryota</taxon>
        <taxon>Fungi</taxon>
        <taxon>Dikarya</taxon>
        <taxon>Ascomycota</taxon>
        <taxon>Pezizomycotina</taxon>
        <taxon>Sordariomycetes</taxon>
        <taxon>Hypocreomycetidae</taxon>
        <taxon>Glomerellales</taxon>
        <taxon>Glomerellaceae</taxon>
        <taxon>Colletotrichum</taxon>
        <taxon>Colletotrichum gloeosporioides species complex</taxon>
    </lineage>
</organism>
<evidence type="ECO:0000256" key="1">
    <source>
        <dbReference type="ARBA" id="ARBA00004123"/>
    </source>
</evidence>
<dbReference type="STRING" id="1213859.L2G2Z0"/>
<dbReference type="CDD" id="cd12148">
    <property type="entry name" value="fungal_TF_MHR"/>
    <property type="match status" value="1"/>
</dbReference>
<accession>L2G2Z0</accession>
<reference evidence="8" key="1">
    <citation type="submission" date="2012-08" db="EMBL/GenBank/DDBJ databases">
        <title>Genome analysis of Colletotrichum orbiculare and Colletotrichum fructicola.</title>
        <authorList>
            <person name="Gan P.H.P."/>
            <person name="Ikeda K."/>
            <person name="Irieda H."/>
            <person name="Narusaka M."/>
            <person name="O'Connell R.J."/>
            <person name="Narusaka Y."/>
            <person name="Takano Y."/>
            <person name="Kubo Y."/>
            <person name="Shirasu K."/>
        </authorList>
    </citation>
    <scope>NUCLEOTIDE SEQUENCE</scope>
    <source>
        <strain evidence="8">Nara gc5</strain>
    </source>
</reference>
<dbReference type="HOGENOM" id="CLU_016058_3_1_1"/>
<dbReference type="GO" id="GO:0006351">
    <property type="term" value="P:DNA-templated transcription"/>
    <property type="evidence" value="ECO:0007669"/>
    <property type="project" value="InterPro"/>
</dbReference>
<feature type="region of interest" description="Disordered" evidence="6">
    <location>
        <begin position="1"/>
        <end position="23"/>
    </location>
</feature>
<evidence type="ECO:0000313" key="8">
    <source>
        <dbReference type="EMBL" id="ELA32755.1"/>
    </source>
</evidence>
<dbReference type="Pfam" id="PF04082">
    <property type="entry name" value="Fungal_trans"/>
    <property type="match status" value="1"/>
</dbReference>
<dbReference type="GO" id="GO:0005634">
    <property type="term" value="C:nucleus"/>
    <property type="evidence" value="ECO:0007669"/>
    <property type="project" value="UniProtKB-SubCell"/>
</dbReference>
<keyword evidence="4" id="KW-0804">Transcription</keyword>
<dbReference type="PANTHER" id="PTHR46910:SF37">
    <property type="entry name" value="ZN(II)2CYS6 TRANSCRIPTION FACTOR (EUROFUNG)"/>
    <property type="match status" value="1"/>
</dbReference>
<feature type="domain" description="Xylanolytic transcriptional activator regulatory" evidence="7">
    <location>
        <begin position="136"/>
        <end position="361"/>
    </location>
</feature>
<evidence type="ECO:0000256" key="3">
    <source>
        <dbReference type="ARBA" id="ARBA00023125"/>
    </source>
</evidence>
<comment type="subcellular location">
    <subcellularLocation>
        <location evidence="1">Nucleus</location>
    </subcellularLocation>
</comment>
<name>L2G2Z0_COLFN</name>